<protein>
    <submittedName>
        <fullName evidence="1">Uncharacterized protein</fullName>
    </submittedName>
</protein>
<organism evidence="1 2">
    <name type="scientific">Acidovorax temperans</name>
    <dbReference type="NCBI Taxonomy" id="80878"/>
    <lineage>
        <taxon>Bacteria</taxon>
        <taxon>Pseudomonadati</taxon>
        <taxon>Pseudomonadota</taxon>
        <taxon>Betaproteobacteria</taxon>
        <taxon>Burkholderiales</taxon>
        <taxon>Comamonadaceae</taxon>
        <taxon>Acidovorax</taxon>
    </lineage>
</organism>
<gene>
    <name evidence="1" type="ORF">RP29_11010</name>
</gene>
<dbReference type="PATRIC" id="fig|80878.5.peg.1869"/>
<keyword evidence="2" id="KW-1185">Reference proteome</keyword>
<name>A0A0D7K949_9BURK</name>
<comment type="caution">
    <text evidence="1">The sequence shown here is derived from an EMBL/GenBank/DDBJ whole genome shotgun (WGS) entry which is preliminary data.</text>
</comment>
<reference evidence="1 2" key="1">
    <citation type="submission" date="2014-12" db="EMBL/GenBank/DDBJ databases">
        <title>Isolation of bacteria from lake water.</title>
        <authorList>
            <person name="Sheng K.-Y."/>
            <person name="Chin P.-S."/>
            <person name="Chan K.-G."/>
            <person name="Tan G.S."/>
        </authorList>
    </citation>
    <scope>NUCLEOTIDE SEQUENCE [LARGE SCALE GENOMIC DNA]</scope>
    <source>
        <strain evidence="1 2">KY4</strain>
    </source>
</reference>
<evidence type="ECO:0000313" key="2">
    <source>
        <dbReference type="Proteomes" id="UP000032566"/>
    </source>
</evidence>
<dbReference type="RefSeq" id="WP_044398305.1">
    <property type="nucleotide sequence ID" value="NZ_JXYQ01000032.1"/>
</dbReference>
<dbReference type="Proteomes" id="UP000032566">
    <property type="component" value="Unassembled WGS sequence"/>
</dbReference>
<dbReference type="OrthoDB" id="123463at2"/>
<proteinExistence type="predicted"/>
<accession>A0A0D7K949</accession>
<sequence>MATSRNTLVPDLEEVQARAQLHAALANTPDVPLDSETAAFFLGVHPKTMERWRTEKRPPHPMAMNAEGRSGVQVRYRVGELLDFIRQSQTQAEPTGGSPFVSHKVVNGKRQKPSSMAWAIADAVELETLDEPFFMTADGLVISHCWDEDVTAIAERLASGKGCVRWMAWDKALAAVWQDEPMRVEWLSHADTVAPGLRAAVHANRHSLLSSI</sequence>
<dbReference type="AlphaFoldDB" id="A0A0D7K949"/>
<dbReference type="EMBL" id="JXYQ01000032">
    <property type="protein sequence ID" value="KJA10529.1"/>
    <property type="molecule type" value="Genomic_DNA"/>
</dbReference>
<evidence type="ECO:0000313" key="1">
    <source>
        <dbReference type="EMBL" id="KJA10529.1"/>
    </source>
</evidence>